<feature type="transmembrane region" description="Helical" evidence="1">
    <location>
        <begin position="7"/>
        <end position="29"/>
    </location>
</feature>
<reference evidence="2" key="1">
    <citation type="submission" date="2020-10" db="EMBL/GenBank/DDBJ databases">
        <title>The expanded plant-like mitogenome of the invasive quagga mussel, Dreissena rostriformis.</title>
        <authorList>
            <person name="Calcino A.D."/>
            <person name="Baranyi C."/>
            <person name="Wanninger A."/>
        </authorList>
    </citation>
    <scope>NUCLEOTIDE SEQUENCE</scope>
</reference>
<dbReference type="RefSeq" id="YP_010165801.1">
    <property type="nucleotide sequence ID" value="NC_057514.1"/>
</dbReference>
<sequence>MEVSSTMLMKLIICILLFTCVVLIIWHFTPKKWEWLSILLFTILLVVCCQCGMFFYYNEGPYQAFIWPVCLLLAIIMYWGC</sequence>
<keyword evidence="1" id="KW-1133">Transmembrane helix</keyword>
<keyword evidence="1" id="KW-0472">Membrane</keyword>
<gene>
    <name evidence="2" type="primary">orf11</name>
</gene>
<keyword evidence="2" id="KW-0496">Mitochondrion</keyword>
<accession>A0A894JNK4</accession>
<evidence type="ECO:0000313" key="2">
    <source>
        <dbReference type="EMBL" id="QRV59735.1"/>
    </source>
</evidence>
<name>A0A894JNK4_9BIVA</name>
<dbReference type="CTD" id="67270460"/>
<feature type="transmembrane region" description="Helical" evidence="1">
    <location>
        <begin position="64"/>
        <end position="80"/>
    </location>
</feature>
<geneLocation type="mitochondrion" evidence="2"/>
<dbReference type="EMBL" id="MW080914">
    <property type="protein sequence ID" value="QRV59735.1"/>
    <property type="molecule type" value="Genomic_DNA"/>
</dbReference>
<keyword evidence="1" id="KW-0812">Transmembrane</keyword>
<feature type="transmembrane region" description="Helical" evidence="1">
    <location>
        <begin position="35"/>
        <end position="57"/>
    </location>
</feature>
<dbReference type="AlphaFoldDB" id="A0A894JNK4"/>
<organism evidence="2">
    <name type="scientific">Dreissena rostriformis</name>
    <dbReference type="NCBI Taxonomy" id="205083"/>
    <lineage>
        <taxon>Eukaryota</taxon>
        <taxon>Metazoa</taxon>
        <taxon>Spiralia</taxon>
        <taxon>Lophotrochozoa</taxon>
        <taxon>Mollusca</taxon>
        <taxon>Bivalvia</taxon>
        <taxon>Autobranchia</taxon>
        <taxon>Heteroconchia</taxon>
        <taxon>Euheterodonta</taxon>
        <taxon>Imparidentia</taxon>
        <taxon>Neoheterodontei</taxon>
        <taxon>Myida</taxon>
        <taxon>Dreissenoidea</taxon>
        <taxon>Dreissenidae</taxon>
        <taxon>Dreissena</taxon>
    </lineage>
</organism>
<protein>
    <submittedName>
        <fullName evidence="2">Uncharacterized protein</fullName>
    </submittedName>
</protein>
<proteinExistence type="predicted"/>
<evidence type="ECO:0000256" key="1">
    <source>
        <dbReference type="SAM" id="Phobius"/>
    </source>
</evidence>
<dbReference type="GeneID" id="67270460"/>